<evidence type="ECO:0000256" key="7">
    <source>
        <dbReference type="ARBA" id="ARBA00022723"/>
    </source>
</evidence>
<name>A0A1Y2F5G5_PROLT</name>
<evidence type="ECO:0000256" key="12">
    <source>
        <dbReference type="ARBA" id="ARBA00023136"/>
    </source>
</evidence>
<evidence type="ECO:0000256" key="3">
    <source>
        <dbReference type="ARBA" id="ARBA00008704"/>
    </source>
</evidence>
<evidence type="ECO:0000256" key="6">
    <source>
        <dbReference type="ARBA" id="ARBA00022692"/>
    </source>
</evidence>
<dbReference type="Proteomes" id="UP000193685">
    <property type="component" value="Unassembled WGS sequence"/>
</dbReference>
<keyword evidence="9" id="KW-0862">Zinc</keyword>
<keyword evidence="13 16" id="KW-0576">Peroxisome</keyword>
<comment type="function">
    <text evidence="16">Component of a retrotranslocation channel required for peroxisome organization by mediating export of the PEX5 receptor from peroxisomes to the cytosol, thereby promoting PEX5 recycling.</text>
</comment>
<evidence type="ECO:0000256" key="13">
    <source>
        <dbReference type="ARBA" id="ARBA00023140"/>
    </source>
</evidence>
<dbReference type="PANTHER" id="PTHR12888">
    <property type="entry name" value="PEROXISOME ASSEMBLY PROTEIN 12 PEROXIN-12"/>
    <property type="match status" value="1"/>
</dbReference>
<dbReference type="AlphaFoldDB" id="A0A1Y2F5G5"/>
<proteinExistence type="inferred from homology"/>
<dbReference type="GO" id="GO:0008270">
    <property type="term" value="F:zinc ion binding"/>
    <property type="evidence" value="ECO:0007669"/>
    <property type="project" value="UniProtKB-KW"/>
</dbReference>
<dbReference type="OMA" id="QHYLARC"/>
<comment type="subunit">
    <text evidence="15">Component of the PEX2-PEX10-PEX12 retrotranslocation channel, composed of PEX2, PEX10 and PEX12.</text>
</comment>
<keyword evidence="12 16" id="KW-0472">Membrane</keyword>
<dbReference type="InterPro" id="IPR017375">
    <property type="entry name" value="PEX12"/>
</dbReference>
<keyword evidence="8" id="KW-0863">Zinc-finger</keyword>
<evidence type="ECO:0000256" key="10">
    <source>
        <dbReference type="ARBA" id="ARBA00022927"/>
    </source>
</evidence>
<organism evidence="18 19">
    <name type="scientific">Protomyces lactucae-debilis</name>
    <dbReference type="NCBI Taxonomy" id="2754530"/>
    <lineage>
        <taxon>Eukaryota</taxon>
        <taxon>Fungi</taxon>
        <taxon>Dikarya</taxon>
        <taxon>Ascomycota</taxon>
        <taxon>Taphrinomycotina</taxon>
        <taxon>Taphrinomycetes</taxon>
        <taxon>Taphrinales</taxon>
        <taxon>Protomycetaceae</taxon>
        <taxon>Protomyces</taxon>
    </lineage>
</organism>
<dbReference type="STRING" id="56484.A0A1Y2F5G5"/>
<comment type="similarity">
    <text evidence="3 16">Belongs to the pex2/pex10/pex12 family.</text>
</comment>
<dbReference type="PANTHER" id="PTHR12888:SF0">
    <property type="entry name" value="PEROXISOME ASSEMBLY PROTEIN 12"/>
    <property type="match status" value="1"/>
</dbReference>
<keyword evidence="6" id="KW-0812">Transmembrane</keyword>
<evidence type="ECO:0000313" key="18">
    <source>
        <dbReference type="EMBL" id="ORY78175.1"/>
    </source>
</evidence>
<evidence type="ECO:0000256" key="5">
    <source>
        <dbReference type="ARBA" id="ARBA00022448"/>
    </source>
</evidence>
<comment type="pathway">
    <text evidence="2">Protein modification; protein ubiquitination.</text>
</comment>
<evidence type="ECO:0000256" key="15">
    <source>
        <dbReference type="ARBA" id="ARBA00034505"/>
    </source>
</evidence>
<accession>A0A1Y2F5G5</accession>
<protein>
    <recommendedName>
        <fullName evidence="4 16">Peroxisome assembly protein 12</fullName>
    </recommendedName>
    <alternativeName>
        <fullName evidence="14 16">Peroxin-12</fullName>
    </alternativeName>
</protein>
<keyword evidence="5" id="KW-0813">Transport</keyword>
<dbReference type="RefSeq" id="XP_040723286.1">
    <property type="nucleotide sequence ID" value="XM_040868019.1"/>
</dbReference>
<evidence type="ECO:0000256" key="16">
    <source>
        <dbReference type="PIRNR" id="PIRNR038074"/>
    </source>
</evidence>
<feature type="domain" description="Pex N-terminal" evidence="17">
    <location>
        <begin position="14"/>
        <end position="274"/>
    </location>
</feature>
<dbReference type="GeneID" id="63784618"/>
<reference evidence="18 19" key="1">
    <citation type="submission" date="2016-07" db="EMBL/GenBank/DDBJ databases">
        <title>Pervasive Adenine N6-methylation of Active Genes in Fungi.</title>
        <authorList>
            <consortium name="DOE Joint Genome Institute"/>
            <person name="Mondo S.J."/>
            <person name="Dannebaum R.O."/>
            <person name="Kuo R.C."/>
            <person name="Labutti K."/>
            <person name="Haridas S."/>
            <person name="Kuo A."/>
            <person name="Salamov A."/>
            <person name="Ahrendt S.R."/>
            <person name="Lipzen A."/>
            <person name="Sullivan W."/>
            <person name="Andreopoulos W.B."/>
            <person name="Clum A."/>
            <person name="Lindquist E."/>
            <person name="Daum C."/>
            <person name="Ramamoorthy G.K."/>
            <person name="Gryganskyi A."/>
            <person name="Culley D."/>
            <person name="Magnuson J.K."/>
            <person name="James T.Y."/>
            <person name="O'Malley M.A."/>
            <person name="Stajich J.E."/>
            <person name="Spatafora J.W."/>
            <person name="Visel A."/>
            <person name="Grigoriev I.V."/>
        </authorList>
    </citation>
    <scope>NUCLEOTIDE SEQUENCE [LARGE SCALE GENOMIC DNA]</scope>
    <source>
        <strain evidence="18 19">12-1054</strain>
    </source>
</reference>
<dbReference type="InterPro" id="IPR006845">
    <property type="entry name" value="Pex_N"/>
</dbReference>
<dbReference type="PIRSF" id="PIRSF038074">
    <property type="entry name" value="Peroxisome_assembly_p12"/>
    <property type="match status" value="1"/>
</dbReference>
<evidence type="ECO:0000256" key="11">
    <source>
        <dbReference type="ARBA" id="ARBA00022989"/>
    </source>
</evidence>
<comment type="subcellular location">
    <subcellularLocation>
        <location evidence="1">Peroxisome membrane</location>
        <topology evidence="1">Multi-pass membrane protein</topology>
    </subcellularLocation>
</comment>
<evidence type="ECO:0000313" key="19">
    <source>
        <dbReference type="Proteomes" id="UP000193685"/>
    </source>
</evidence>
<evidence type="ECO:0000256" key="9">
    <source>
        <dbReference type="ARBA" id="ARBA00022833"/>
    </source>
</evidence>
<keyword evidence="10" id="KW-0653">Protein transport</keyword>
<comment type="caution">
    <text evidence="18">The sequence shown here is derived from an EMBL/GenBank/DDBJ whole genome shotgun (WGS) entry which is preliminary data.</text>
</comment>
<evidence type="ECO:0000256" key="8">
    <source>
        <dbReference type="ARBA" id="ARBA00022771"/>
    </source>
</evidence>
<dbReference type="GO" id="GO:0016562">
    <property type="term" value="P:protein import into peroxisome matrix, receptor recycling"/>
    <property type="evidence" value="ECO:0007669"/>
    <property type="project" value="UniProtKB-ARBA"/>
</dbReference>
<evidence type="ECO:0000256" key="14">
    <source>
        <dbReference type="ARBA" id="ARBA00029692"/>
    </source>
</evidence>
<evidence type="ECO:0000256" key="4">
    <source>
        <dbReference type="ARBA" id="ARBA00018980"/>
    </source>
</evidence>
<dbReference type="GO" id="GO:1990429">
    <property type="term" value="C:peroxisomal importomer complex"/>
    <property type="evidence" value="ECO:0007669"/>
    <property type="project" value="TreeGrafter"/>
</dbReference>
<dbReference type="EMBL" id="MCFI01000018">
    <property type="protein sequence ID" value="ORY78175.1"/>
    <property type="molecule type" value="Genomic_DNA"/>
</dbReference>
<keyword evidence="19" id="KW-1185">Reference proteome</keyword>
<evidence type="ECO:0000259" key="17">
    <source>
        <dbReference type="Pfam" id="PF04757"/>
    </source>
</evidence>
<evidence type="ECO:0000256" key="1">
    <source>
        <dbReference type="ARBA" id="ARBA00004585"/>
    </source>
</evidence>
<keyword evidence="7" id="KW-0479">Metal-binding</keyword>
<dbReference type="Pfam" id="PF04757">
    <property type="entry name" value="Pex2_Pex12"/>
    <property type="match status" value="1"/>
</dbReference>
<dbReference type="OrthoDB" id="107372at2759"/>
<gene>
    <name evidence="18" type="ORF">BCR37DRAFT_350599</name>
</gene>
<evidence type="ECO:0000256" key="2">
    <source>
        <dbReference type="ARBA" id="ARBA00004906"/>
    </source>
</evidence>
<keyword evidence="11" id="KW-1133">Transmembrane helix</keyword>
<dbReference type="InterPro" id="IPR013083">
    <property type="entry name" value="Znf_RING/FYVE/PHD"/>
</dbReference>
<dbReference type="Gene3D" id="3.30.40.10">
    <property type="entry name" value="Zinc/RING finger domain, C3HC4 (zinc finger)"/>
    <property type="match status" value="1"/>
</dbReference>
<dbReference type="SUPFAM" id="SSF57850">
    <property type="entry name" value="RING/U-box"/>
    <property type="match status" value="1"/>
</dbReference>
<dbReference type="GO" id="GO:0006513">
    <property type="term" value="P:protein monoubiquitination"/>
    <property type="evidence" value="ECO:0007669"/>
    <property type="project" value="TreeGrafter"/>
</dbReference>
<dbReference type="GO" id="GO:0005778">
    <property type="term" value="C:peroxisomal membrane"/>
    <property type="evidence" value="ECO:0007669"/>
    <property type="project" value="UniProtKB-SubCell"/>
</dbReference>
<dbReference type="GO" id="GO:0004842">
    <property type="term" value="F:ubiquitin-protein transferase activity"/>
    <property type="evidence" value="ECO:0007669"/>
    <property type="project" value="TreeGrafter"/>
</dbReference>
<sequence>MDSTRPTLFELIAQDQLRDLLQPAIRYVLVYYAERYPRYLLRIANSSDELYAVLMALVENHFITHFGGTFTENFYGLKRERAPRVQRLGRVATGAPGVLSKIVSLRTRDRIWAITLLVGIPYIKAKLDEQYELYGAQDQVAHGQPRRRLDELPLNATRKQRIRFAIKQAFKKAYPGINAVYHISTLYFSLAYMFGSSEYHTLSHAFLRQRVRRLDGQNYRRIEEAADAPIALPPNSSLSPLAFSRILIPRLFNTLKHLLPLGIFFLKFLEWWSESDFAAQLARKTSSNVDLPAPPPASMASEENMASGTKQCRICGKTIVNPTALQTGYVVCYVCGYKWVERHGTCPVSGVRLLNGINGLRRLMI</sequence>